<keyword evidence="3" id="KW-0862">Zinc</keyword>
<gene>
    <name evidence="7" type="ORF">PHYPO_G00226400</name>
</gene>
<dbReference type="InterPro" id="IPR036869">
    <property type="entry name" value="J_dom_sf"/>
</dbReference>
<dbReference type="SUPFAM" id="SSF46565">
    <property type="entry name" value="Chaperone J-domain"/>
    <property type="match status" value="1"/>
</dbReference>
<feature type="domain" description="DPH-type MB" evidence="6">
    <location>
        <begin position="129"/>
        <end position="186"/>
    </location>
</feature>
<evidence type="ECO:0000256" key="2">
    <source>
        <dbReference type="ARBA" id="ARBA00022723"/>
    </source>
</evidence>
<dbReference type="CDD" id="cd06257">
    <property type="entry name" value="DnaJ"/>
    <property type="match status" value="1"/>
</dbReference>
<dbReference type="PANTHER" id="PTHR45255">
    <property type="entry name" value="DNAJ HOMOLOG SUBFAMILY C MEMBER 24"/>
    <property type="match status" value="1"/>
</dbReference>
<dbReference type="Pfam" id="PF00226">
    <property type="entry name" value="DnaJ"/>
    <property type="match status" value="1"/>
</dbReference>
<evidence type="ECO:0000313" key="7">
    <source>
        <dbReference type="EMBL" id="KAB5571565.1"/>
    </source>
</evidence>
<dbReference type="PROSITE" id="PS51074">
    <property type="entry name" value="DPH_MB"/>
    <property type="match status" value="1"/>
</dbReference>
<dbReference type="PROSITE" id="PS50076">
    <property type="entry name" value="DNAJ_2"/>
    <property type="match status" value="1"/>
</dbReference>
<evidence type="ECO:0000256" key="4">
    <source>
        <dbReference type="ARBA" id="ARBA00023004"/>
    </source>
</evidence>
<evidence type="ECO:0000259" key="6">
    <source>
        <dbReference type="PROSITE" id="PS51074"/>
    </source>
</evidence>
<feature type="domain" description="J" evidence="5">
    <location>
        <begin position="47"/>
        <end position="118"/>
    </location>
</feature>
<proteinExistence type="inferred from homology"/>
<dbReference type="EMBL" id="VFJC01000008">
    <property type="protein sequence ID" value="KAB5571565.1"/>
    <property type="molecule type" value="Genomic_DNA"/>
</dbReference>
<dbReference type="InterPro" id="IPR036671">
    <property type="entry name" value="DPH_MB_sf"/>
</dbReference>
<dbReference type="AlphaFoldDB" id="A0A5N5NVT8"/>
<dbReference type="Gene3D" id="1.10.287.110">
    <property type="entry name" value="DnaJ domain"/>
    <property type="match status" value="1"/>
</dbReference>
<dbReference type="PRINTS" id="PR00625">
    <property type="entry name" value="JDOMAIN"/>
</dbReference>
<comment type="similarity">
    <text evidence="1">Belongs to the DPH4 family.</text>
</comment>
<dbReference type="InterPro" id="IPR007872">
    <property type="entry name" value="DPH_MB_dom"/>
</dbReference>
<keyword evidence="8" id="KW-1185">Reference proteome</keyword>
<keyword evidence="2" id="KW-0479">Metal-binding</keyword>
<dbReference type="Proteomes" id="UP000327468">
    <property type="component" value="Chromosome 7"/>
</dbReference>
<accession>A0A5N5NVT8</accession>
<dbReference type="FunFam" id="1.10.287.110:FF:000056">
    <property type="entry name" value="DnaJ (Hsp40) homolog, subfamily C, member 24"/>
    <property type="match status" value="1"/>
</dbReference>
<comment type="caution">
    <text evidence="7">The sequence shown here is derived from an EMBL/GenBank/DDBJ whole genome shotgun (WGS) entry which is preliminary data.</text>
</comment>
<name>A0A5N5NVT8_PANHP</name>
<evidence type="ECO:0008006" key="9">
    <source>
        <dbReference type="Google" id="ProtNLM"/>
    </source>
</evidence>
<reference evidence="7 8" key="1">
    <citation type="submission" date="2019-06" db="EMBL/GenBank/DDBJ databases">
        <title>A chromosome-scale genome assembly of the striped catfish, Pangasianodon hypophthalmus.</title>
        <authorList>
            <person name="Wen M."/>
            <person name="Zahm M."/>
            <person name="Roques C."/>
            <person name="Cabau C."/>
            <person name="Klopp C."/>
            <person name="Donnadieu C."/>
            <person name="Jouanno E."/>
            <person name="Avarre J.-C."/>
            <person name="Campet M."/>
            <person name="Ha T.T.T."/>
            <person name="Dugue R."/>
            <person name="Lampietro C."/>
            <person name="Louis A."/>
            <person name="Herpin A."/>
            <person name="Echchiki A."/>
            <person name="Berthelot C."/>
            <person name="Parey E."/>
            <person name="Roest-Crollius H."/>
            <person name="Braasch I."/>
            <person name="Postlethwait J."/>
            <person name="Bobe J."/>
            <person name="Montfort J."/>
            <person name="Bouchez O."/>
            <person name="Begum T."/>
            <person name="Schartl M."/>
            <person name="Guiguen Y."/>
        </authorList>
    </citation>
    <scope>NUCLEOTIDE SEQUENCE [LARGE SCALE GENOMIC DNA]</scope>
    <source>
        <strain evidence="7 8">Indonesia</strain>
        <tissue evidence="7">Blood</tissue>
    </source>
</reference>
<dbReference type="InterPro" id="IPR001623">
    <property type="entry name" value="DnaJ_domain"/>
</dbReference>
<organism evidence="7 8">
    <name type="scientific">Pangasianodon hypophthalmus</name>
    <name type="common">Striped catfish</name>
    <name type="synonym">Helicophagus hypophthalmus</name>
    <dbReference type="NCBI Taxonomy" id="310915"/>
    <lineage>
        <taxon>Eukaryota</taxon>
        <taxon>Metazoa</taxon>
        <taxon>Chordata</taxon>
        <taxon>Craniata</taxon>
        <taxon>Vertebrata</taxon>
        <taxon>Euteleostomi</taxon>
        <taxon>Actinopterygii</taxon>
        <taxon>Neopterygii</taxon>
        <taxon>Teleostei</taxon>
        <taxon>Ostariophysi</taxon>
        <taxon>Siluriformes</taxon>
        <taxon>Pangasiidae</taxon>
        <taxon>Pangasianodon</taxon>
    </lineage>
</organism>
<dbReference type="GO" id="GO:0001671">
    <property type="term" value="F:ATPase activator activity"/>
    <property type="evidence" value="ECO:0007669"/>
    <property type="project" value="TreeGrafter"/>
</dbReference>
<dbReference type="Pfam" id="PF05207">
    <property type="entry name" value="Zn_ribbon_CSL"/>
    <property type="match status" value="1"/>
</dbReference>
<protein>
    <recommendedName>
        <fullName evidence="9">J domain-containing protein</fullName>
    </recommendedName>
</protein>
<evidence type="ECO:0000313" key="8">
    <source>
        <dbReference type="Proteomes" id="UP000327468"/>
    </source>
</evidence>
<keyword evidence="4" id="KW-0408">Iron</keyword>
<evidence type="ECO:0000256" key="1">
    <source>
        <dbReference type="ARBA" id="ARBA00006169"/>
    </source>
</evidence>
<dbReference type="GO" id="GO:0008198">
    <property type="term" value="F:ferrous iron binding"/>
    <property type="evidence" value="ECO:0007669"/>
    <property type="project" value="TreeGrafter"/>
</dbReference>
<dbReference type="SUPFAM" id="SSF144217">
    <property type="entry name" value="CSL zinc finger"/>
    <property type="match status" value="1"/>
</dbReference>
<dbReference type="PANTHER" id="PTHR45255:SF1">
    <property type="entry name" value="DNAJ HOMOLOG SUBFAMILY C MEMBER 24"/>
    <property type="match status" value="1"/>
</dbReference>
<sequence>METACSLCMVYSSLCQPGGISGTPEKLSCCLSSLSRSMSNARDLEKNWYSILGATPTDDLPELKQRYQRLVLMFHPDKQKPGLSEEEAGLRLQRFIDVDQAWKILSNEESRREFDLQLRAHELKQSWPVDACVTLEDMNWDSENECYTYSCRCGGEFLLEKEDAEGDEDAVVCCDTCSLSIEVKRAT</sequence>
<dbReference type="Gene3D" id="3.10.660.10">
    <property type="entry name" value="DPH Zinc finger"/>
    <property type="match status" value="1"/>
</dbReference>
<evidence type="ECO:0000256" key="3">
    <source>
        <dbReference type="ARBA" id="ARBA00022833"/>
    </source>
</evidence>
<evidence type="ECO:0000259" key="5">
    <source>
        <dbReference type="PROSITE" id="PS50076"/>
    </source>
</evidence>
<dbReference type="SMART" id="SM00271">
    <property type="entry name" value="DnaJ"/>
    <property type="match status" value="1"/>
</dbReference>